<dbReference type="EMBL" id="ODYU01000974">
    <property type="protein sequence ID" value="SOQ36537.1"/>
    <property type="molecule type" value="Genomic_DNA"/>
</dbReference>
<gene>
    <name evidence="1" type="ORF">SFRICE_040777</name>
</gene>
<reference evidence="1" key="1">
    <citation type="submission" date="2016-07" db="EMBL/GenBank/DDBJ databases">
        <authorList>
            <person name="Bretaudeau A."/>
        </authorList>
    </citation>
    <scope>NUCLEOTIDE SEQUENCE</scope>
    <source>
        <strain evidence="1">Rice</strain>
        <tissue evidence="1">Whole body</tissue>
    </source>
</reference>
<organism evidence="1">
    <name type="scientific">Spodoptera frugiperda</name>
    <name type="common">Fall armyworm</name>
    <dbReference type="NCBI Taxonomy" id="7108"/>
    <lineage>
        <taxon>Eukaryota</taxon>
        <taxon>Metazoa</taxon>
        <taxon>Ecdysozoa</taxon>
        <taxon>Arthropoda</taxon>
        <taxon>Hexapoda</taxon>
        <taxon>Insecta</taxon>
        <taxon>Pterygota</taxon>
        <taxon>Neoptera</taxon>
        <taxon>Endopterygota</taxon>
        <taxon>Lepidoptera</taxon>
        <taxon>Glossata</taxon>
        <taxon>Ditrysia</taxon>
        <taxon>Noctuoidea</taxon>
        <taxon>Noctuidae</taxon>
        <taxon>Amphipyrinae</taxon>
        <taxon>Spodoptera</taxon>
    </lineage>
</organism>
<name>A0A2H1V6U1_SPOFR</name>
<dbReference type="AlphaFoldDB" id="A0A2H1V6U1"/>
<sequence length="73" mass="8127">MDLRIVSNCCHPWIPKIPEALQLYKCVAGRLGVRNLRVVGESGIRKIEESVRNTISGVNNNQIFMRGGSKSNC</sequence>
<evidence type="ECO:0000313" key="1">
    <source>
        <dbReference type="EMBL" id="SOQ36537.1"/>
    </source>
</evidence>
<protein>
    <submittedName>
        <fullName evidence="1">SFRICE_040777</fullName>
    </submittedName>
</protein>
<proteinExistence type="predicted"/>
<accession>A0A2H1V6U1</accession>